<dbReference type="InterPro" id="IPR052341">
    <property type="entry name" value="LOG_family_nucleotidases"/>
</dbReference>
<dbReference type="PANTHER" id="PTHR43393">
    <property type="entry name" value="CYTOKININ RIBOSIDE 5'-MONOPHOSPHATE PHOSPHORIBOHYDROLASE"/>
    <property type="match status" value="1"/>
</dbReference>
<dbReference type="STRING" id="1798540.A3B74_03700"/>
<dbReference type="Pfam" id="PF03641">
    <property type="entry name" value="Lysine_decarbox"/>
    <property type="match status" value="1"/>
</dbReference>
<comment type="caution">
    <text evidence="2">The sequence shown here is derived from an EMBL/GenBank/DDBJ whole genome shotgun (WGS) entry which is preliminary data.</text>
</comment>
<evidence type="ECO:0000313" key="3">
    <source>
        <dbReference type="Proteomes" id="UP000177165"/>
    </source>
</evidence>
<dbReference type="NCBIfam" id="TIGR00730">
    <property type="entry name" value="Rossman fold protein, TIGR00730 family"/>
    <property type="match status" value="1"/>
</dbReference>
<dbReference type="AlphaFoldDB" id="A0A1G2AQ88"/>
<dbReference type="GO" id="GO:0005829">
    <property type="term" value="C:cytosol"/>
    <property type="evidence" value="ECO:0007669"/>
    <property type="project" value="TreeGrafter"/>
</dbReference>
<reference evidence="2 3" key="1">
    <citation type="journal article" date="2016" name="Nat. Commun.">
        <title>Thousands of microbial genomes shed light on interconnected biogeochemical processes in an aquifer system.</title>
        <authorList>
            <person name="Anantharaman K."/>
            <person name="Brown C.T."/>
            <person name="Hug L.A."/>
            <person name="Sharon I."/>
            <person name="Castelle C.J."/>
            <person name="Probst A.J."/>
            <person name="Thomas B.C."/>
            <person name="Singh A."/>
            <person name="Wilkins M.J."/>
            <person name="Karaoz U."/>
            <person name="Brodie E.L."/>
            <person name="Williams K.H."/>
            <person name="Hubbard S.S."/>
            <person name="Banfield J.F."/>
        </authorList>
    </citation>
    <scope>NUCLEOTIDE SEQUENCE [LARGE SCALE GENOMIC DNA]</scope>
</reference>
<sequence>MYPSTGGKILFSSLRSNVTWMVFRIMSEFVSGFEFLSKLKHEVSFFGSARFPEHNVHYQEARQLARMLNRAGYTIITGGGAGIMEAGNRGAVEGHGKGESVGINIQLPKEQRTNPYVRKSMAFSFFFTRKVMLSASSQAYVFFPGGFGTLDEFFEMLNLIQTRKIEPVKLILIGKDFWQPLLDWITKVMYTQHKAISKQDMRIYSVASDIHDAFRIIRSSHERAYVNREH</sequence>
<gene>
    <name evidence="2" type="ORF">A3B74_03700</name>
</gene>
<dbReference type="PANTHER" id="PTHR43393:SF3">
    <property type="entry name" value="LYSINE DECARBOXYLASE-LIKE PROTEIN"/>
    <property type="match status" value="1"/>
</dbReference>
<accession>A0A1G2AQ88</accession>
<dbReference type="SUPFAM" id="SSF102405">
    <property type="entry name" value="MCP/YpsA-like"/>
    <property type="match status" value="1"/>
</dbReference>
<dbReference type="Gene3D" id="3.40.50.450">
    <property type="match status" value="1"/>
</dbReference>
<dbReference type="InterPro" id="IPR031100">
    <property type="entry name" value="LOG_fam"/>
</dbReference>
<dbReference type="EC" id="3.2.2.n1" evidence="1"/>
<comment type="similarity">
    <text evidence="1">Belongs to the LOG family.</text>
</comment>
<dbReference type="Proteomes" id="UP000177165">
    <property type="component" value="Unassembled WGS sequence"/>
</dbReference>
<name>A0A1G2AQ88_9BACT</name>
<dbReference type="GO" id="GO:0009691">
    <property type="term" value="P:cytokinin biosynthetic process"/>
    <property type="evidence" value="ECO:0007669"/>
    <property type="project" value="UniProtKB-UniRule"/>
</dbReference>
<dbReference type="EMBL" id="MHKB01000011">
    <property type="protein sequence ID" value="OGY79051.1"/>
    <property type="molecule type" value="Genomic_DNA"/>
</dbReference>
<evidence type="ECO:0000313" key="2">
    <source>
        <dbReference type="EMBL" id="OGY79051.1"/>
    </source>
</evidence>
<dbReference type="InterPro" id="IPR005269">
    <property type="entry name" value="LOG"/>
</dbReference>
<organism evidence="2 3">
    <name type="scientific">Candidatus Kerfeldbacteria bacterium RIFCSPHIGHO2_02_FULL_42_14</name>
    <dbReference type="NCBI Taxonomy" id="1798540"/>
    <lineage>
        <taxon>Bacteria</taxon>
        <taxon>Candidatus Kerfeldiibacteriota</taxon>
    </lineage>
</organism>
<keyword evidence="1" id="KW-0378">Hydrolase</keyword>
<proteinExistence type="inferred from homology"/>
<dbReference type="GO" id="GO:0016787">
    <property type="term" value="F:hydrolase activity"/>
    <property type="evidence" value="ECO:0007669"/>
    <property type="project" value="UniProtKB-KW"/>
</dbReference>
<evidence type="ECO:0000256" key="1">
    <source>
        <dbReference type="RuleBase" id="RU363015"/>
    </source>
</evidence>
<keyword evidence="1" id="KW-0203">Cytokinin biosynthesis</keyword>
<protein>
    <recommendedName>
        <fullName evidence="1">Cytokinin riboside 5'-monophosphate phosphoribohydrolase</fullName>
        <ecNumber evidence="1">3.2.2.n1</ecNumber>
    </recommendedName>
</protein>